<dbReference type="eggNOG" id="ENOG5032SXK">
    <property type="taxonomic scope" value="Bacteria"/>
</dbReference>
<organism evidence="2 3">
    <name type="scientific">Arenimonas malthae CC-JY-1</name>
    <dbReference type="NCBI Taxonomy" id="1384054"/>
    <lineage>
        <taxon>Bacteria</taxon>
        <taxon>Pseudomonadati</taxon>
        <taxon>Pseudomonadota</taxon>
        <taxon>Gammaproteobacteria</taxon>
        <taxon>Lysobacterales</taxon>
        <taxon>Lysobacteraceae</taxon>
        <taxon>Arenimonas</taxon>
    </lineage>
</organism>
<protein>
    <recommendedName>
        <fullName evidence="4">Transmembrane protein</fullName>
    </recommendedName>
</protein>
<keyword evidence="1" id="KW-1133">Transmembrane helix</keyword>
<proteinExistence type="predicted"/>
<keyword evidence="3" id="KW-1185">Reference proteome</keyword>
<feature type="transmembrane region" description="Helical" evidence="1">
    <location>
        <begin position="60"/>
        <end position="80"/>
    </location>
</feature>
<dbReference type="AlphaFoldDB" id="A0A091AYK1"/>
<evidence type="ECO:0000313" key="3">
    <source>
        <dbReference type="Proteomes" id="UP000029392"/>
    </source>
</evidence>
<feature type="transmembrane region" description="Helical" evidence="1">
    <location>
        <begin position="6"/>
        <end position="27"/>
    </location>
</feature>
<evidence type="ECO:0008006" key="4">
    <source>
        <dbReference type="Google" id="ProtNLM"/>
    </source>
</evidence>
<sequence length="156" mass="17042">MALHMLVQIPLLVLAGHWLSAVLPARFRQTLQSFNAHGVSGWVLASLALAFWMLPRALDAAVATPWIDAAKFSVLLLAGAALRGSWAASRPVIQLFFIGNWAWMTATVGLLYVEAPQRLCNAYLLGDQATTGYGLIAAAVLLPLLWGWDYLRRNEA</sequence>
<comment type="caution">
    <text evidence="2">The sequence shown here is derived from an EMBL/GenBank/DDBJ whole genome shotgun (WGS) entry which is preliminary data.</text>
</comment>
<feature type="transmembrane region" description="Helical" evidence="1">
    <location>
        <begin position="92"/>
        <end position="113"/>
    </location>
</feature>
<reference evidence="2 3" key="1">
    <citation type="submission" date="2013-09" db="EMBL/GenBank/DDBJ databases">
        <title>Genome sequencing of Arenimonas malthae.</title>
        <authorList>
            <person name="Chen F."/>
            <person name="Wang G."/>
        </authorList>
    </citation>
    <scope>NUCLEOTIDE SEQUENCE [LARGE SCALE GENOMIC DNA]</scope>
    <source>
        <strain evidence="2 3">CC-JY-1</strain>
    </source>
</reference>
<evidence type="ECO:0000256" key="1">
    <source>
        <dbReference type="SAM" id="Phobius"/>
    </source>
</evidence>
<gene>
    <name evidence="2" type="ORF">N790_10050</name>
</gene>
<keyword evidence="1" id="KW-0472">Membrane</keyword>
<dbReference type="PATRIC" id="fig|1384054.3.peg.2169"/>
<dbReference type="STRING" id="1384054.N790_10050"/>
<name>A0A091AYK1_9GAMM</name>
<dbReference type="Proteomes" id="UP000029392">
    <property type="component" value="Unassembled WGS sequence"/>
</dbReference>
<keyword evidence="1" id="KW-0812">Transmembrane</keyword>
<feature type="transmembrane region" description="Helical" evidence="1">
    <location>
        <begin position="34"/>
        <end position="54"/>
    </location>
</feature>
<accession>A0A091AYK1</accession>
<dbReference type="EMBL" id="AVCH01000183">
    <property type="protein sequence ID" value="KFN45393.1"/>
    <property type="molecule type" value="Genomic_DNA"/>
</dbReference>
<evidence type="ECO:0000313" key="2">
    <source>
        <dbReference type="EMBL" id="KFN45393.1"/>
    </source>
</evidence>
<feature type="transmembrane region" description="Helical" evidence="1">
    <location>
        <begin position="133"/>
        <end position="151"/>
    </location>
</feature>